<organism evidence="2 3">
    <name type="scientific">Cronartium quercuum f. sp. fusiforme G11</name>
    <dbReference type="NCBI Taxonomy" id="708437"/>
    <lineage>
        <taxon>Eukaryota</taxon>
        <taxon>Fungi</taxon>
        <taxon>Dikarya</taxon>
        <taxon>Basidiomycota</taxon>
        <taxon>Pucciniomycotina</taxon>
        <taxon>Pucciniomycetes</taxon>
        <taxon>Pucciniales</taxon>
        <taxon>Coleosporiaceae</taxon>
        <taxon>Cronartium</taxon>
    </lineage>
</organism>
<dbReference type="EMBL" id="MU167227">
    <property type="protein sequence ID" value="KAG0149474.1"/>
    <property type="molecule type" value="Genomic_DNA"/>
</dbReference>
<gene>
    <name evidence="2" type="ORF">CROQUDRAFT_39745</name>
</gene>
<dbReference type="OrthoDB" id="10361199at2759"/>
<keyword evidence="3" id="KW-1185">Reference proteome</keyword>
<comment type="caution">
    <text evidence="2">The sequence shown here is derived from an EMBL/GenBank/DDBJ whole genome shotgun (WGS) entry which is preliminary data.</text>
</comment>
<name>A0A9P6NP34_9BASI</name>
<sequence length="369" mass="43635">MQDLFDQWRSPNAKGDYVGTEDRRDLLSYPSEEEEPFLQLQKEKEEKKWRLEHKKARIPRLHSEKYDWHVVRATKMAWRGFKKAVRGFFGLLKKILAPLFRTVIKDPPKEDEYWLRTPEVKEAVEANWNKKGKLEIPSKFPFIREDEEMQNSYAIGERVQKEGLEAVEEGIRNSAEVGTEEKVLLDLKVRPDYLKAQKSLFEARQKIIENREELSQIQEEVLQIFNDEERMRQSMDKIFLEYVEYFRDTEGSKEFRLKVASAEEILNDYVPGVSHIAIGPLELLAKDSEFQNRVIANRVLDDGNRAGQEIWQSLESHATRLREIYGQPAEEVVRWQRVIENYETNLKKLTMDDKARPTELKNRFDKLVS</sequence>
<evidence type="ECO:0000313" key="3">
    <source>
        <dbReference type="Proteomes" id="UP000886653"/>
    </source>
</evidence>
<evidence type="ECO:0000313" key="2">
    <source>
        <dbReference type="EMBL" id="KAG0149474.1"/>
    </source>
</evidence>
<evidence type="ECO:0000256" key="1">
    <source>
        <dbReference type="SAM" id="MobiDB-lite"/>
    </source>
</evidence>
<feature type="region of interest" description="Disordered" evidence="1">
    <location>
        <begin position="1"/>
        <end position="21"/>
    </location>
</feature>
<dbReference type="AlphaFoldDB" id="A0A9P6NP34"/>
<dbReference type="Proteomes" id="UP000886653">
    <property type="component" value="Unassembled WGS sequence"/>
</dbReference>
<protein>
    <submittedName>
        <fullName evidence="2">Uncharacterized protein</fullName>
    </submittedName>
</protein>
<accession>A0A9P6NP34</accession>
<reference evidence="2" key="1">
    <citation type="submission" date="2013-11" db="EMBL/GenBank/DDBJ databases">
        <title>Genome sequence of the fusiform rust pathogen reveals effectors for host alternation and coevolution with pine.</title>
        <authorList>
            <consortium name="DOE Joint Genome Institute"/>
            <person name="Smith K."/>
            <person name="Pendleton A."/>
            <person name="Kubisiak T."/>
            <person name="Anderson C."/>
            <person name="Salamov A."/>
            <person name="Aerts A."/>
            <person name="Riley R."/>
            <person name="Clum A."/>
            <person name="Lindquist E."/>
            <person name="Ence D."/>
            <person name="Campbell M."/>
            <person name="Kronenberg Z."/>
            <person name="Feau N."/>
            <person name="Dhillon B."/>
            <person name="Hamelin R."/>
            <person name="Burleigh J."/>
            <person name="Smith J."/>
            <person name="Yandell M."/>
            <person name="Nelson C."/>
            <person name="Grigoriev I."/>
            <person name="Davis J."/>
        </authorList>
    </citation>
    <scope>NUCLEOTIDE SEQUENCE</scope>
    <source>
        <strain evidence="2">G11</strain>
    </source>
</reference>
<proteinExistence type="predicted"/>